<dbReference type="SUPFAM" id="SSF47473">
    <property type="entry name" value="EF-hand"/>
    <property type="match status" value="1"/>
</dbReference>
<dbReference type="EMBL" id="HBFA01033518">
    <property type="protein sequence ID" value="CAD8684511.1"/>
    <property type="molecule type" value="Transcribed_RNA"/>
</dbReference>
<protein>
    <recommendedName>
        <fullName evidence="1">EF-hand domain-containing protein</fullName>
    </recommendedName>
</protein>
<reference evidence="2" key="1">
    <citation type="submission" date="2021-01" db="EMBL/GenBank/DDBJ databases">
        <authorList>
            <person name="Corre E."/>
            <person name="Pelletier E."/>
            <person name="Niang G."/>
            <person name="Scheremetjew M."/>
            <person name="Finn R."/>
            <person name="Kale V."/>
            <person name="Holt S."/>
            <person name="Cochrane G."/>
            <person name="Meng A."/>
            <person name="Brown T."/>
            <person name="Cohen L."/>
        </authorList>
    </citation>
    <scope>NUCLEOTIDE SEQUENCE</scope>
    <source>
        <strain evidence="2">CCMP722</strain>
    </source>
</reference>
<name>A0A7S0RQE3_9CHLO</name>
<dbReference type="AlphaFoldDB" id="A0A7S0RQE3"/>
<feature type="domain" description="EF-hand" evidence="1">
    <location>
        <begin position="83"/>
        <end position="118"/>
    </location>
</feature>
<dbReference type="InterPro" id="IPR002048">
    <property type="entry name" value="EF_hand_dom"/>
</dbReference>
<accession>A0A7S0RQE3</accession>
<organism evidence="2">
    <name type="scientific">Pyramimonas obovata</name>
    <dbReference type="NCBI Taxonomy" id="1411642"/>
    <lineage>
        <taxon>Eukaryota</taxon>
        <taxon>Viridiplantae</taxon>
        <taxon>Chlorophyta</taxon>
        <taxon>Pyramimonadophyceae</taxon>
        <taxon>Pyramimonadales</taxon>
        <taxon>Pyramimonadaceae</taxon>
        <taxon>Pyramimonas</taxon>
        <taxon>Pyramimonas incertae sedis</taxon>
    </lineage>
</organism>
<evidence type="ECO:0000259" key="1">
    <source>
        <dbReference type="PROSITE" id="PS50222"/>
    </source>
</evidence>
<dbReference type="GO" id="GO:0005509">
    <property type="term" value="F:calcium ion binding"/>
    <property type="evidence" value="ECO:0007669"/>
    <property type="project" value="InterPro"/>
</dbReference>
<dbReference type="PROSITE" id="PS50222">
    <property type="entry name" value="EF_HAND_2"/>
    <property type="match status" value="2"/>
</dbReference>
<sequence length="166" mass="18570">MPPYGQAVGGLTRGQLSELRSIFDYFDTDRDGKFTQPEAVNAARLLACNLEPFRNLHADANVTFLEFVDLVKEASEVDLTLHPFELVVGKFFRSIDVGNKGYITAQELEFYFLECGDVIASSLRNALMDELDPSLDGEKFTLAELKRFLNNRFMEGEFEIGAAGCP</sequence>
<dbReference type="SMART" id="SM00054">
    <property type="entry name" value="EFh"/>
    <property type="match status" value="2"/>
</dbReference>
<dbReference type="Gene3D" id="1.10.238.10">
    <property type="entry name" value="EF-hand"/>
    <property type="match status" value="1"/>
</dbReference>
<proteinExistence type="predicted"/>
<gene>
    <name evidence="2" type="ORF">POBO1169_LOCUS16853</name>
</gene>
<feature type="domain" description="EF-hand" evidence="1">
    <location>
        <begin position="14"/>
        <end position="49"/>
    </location>
</feature>
<dbReference type="InterPro" id="IPR011992">
    <property type="entry name" value="EF-hand-dom_pair"/>
</dbReference>
<evidence type="ECO:0000313" key="2">
    <source>
        <dbReference type="EMBL" id="CAD8684511.1"/>
    </source>
</evidence>